<feature type="signal peptide" evidence="1">
    <location>
        <begin position="1"/>
        <end position="23"/>
    </location>
</feature>
<reference evidence="2" key="1">
    <citation type="submission" date="2022-01" db="EMBL/GenBank/DDBJ databases">
        <authorList>
            <person name="King R."/>
        </authorList>
    </citation>
    <scope>NUCLEOTIDE SEQUENCE</scope>
</reference>
<evidence type="ECO:0008006" key="4">
    <source>
        <dbReference type="Google" id="ProtNLM"/>
    </source>
</evidence>
<proteinExistence type="predicted"/>
<dbReference type="EMBL" id="OV725081">
    <property type="protein sequence ID" value="CAH1402849.1"/>
    <property type="molecule type" value="Genomic_DNA"/>
</dbReference>
<accession>A0A9P0MS07</accession>
<protein>
    <recommendedName>
        <fullName evidence="4">Neuropeptide</fullName>
    </recommendedName>
</protein>
<gene>
    <name evidence="2" type="ORF">NEZAVI_LOCUS11570</name>
</gene>
<name>A0A9P0MS07_NEZVI</name>
<evidence type="ECO:0000256" key="1">
    <source>
        <dbReference type="SAM" id="SignalP"/>
    </source>
</evidence>
<feature type="chain" id="PRO_5040305314" description="Neuropeptide" evidence="1">
    <location>
        <begin position="24"/>
        <end position="150"/>
    </location>
</feature>
<evidence type="ECO:0000313" key="3">
    <source>
        <dbReference type="Proteomes" id="UP001152798"/>
    </source>
</evidence>
<dbReference type="Proteomes" id="UP001152798">
    <property type="component" value="Chromosome 5"/>
</dbReference>
<keyword evidence="1" id="KW-0732">Signal</keyword>
<dbReference type="AlphaFoldDB" id="A0A9P0MS07"/>
<organism evidence="2 3">
    <name type="scientific">Nezara viridula</name>
    <name type="common">Southern green stink bug</name>
    <name type="synonym">Cimex viridulus</name>
    <dbReference type="NCBI Taxonomy" id="85310"/>
    <lineage>
        <taxon>Eukaryota</taxon>
        <taxon>Metazoa</taxon>
        <taxon>Ecdysozoa</taxon>
        <taxon>Arthropoda</taxon>
        <taxon>Hexapoda</taxon>
        <taxon>Insecta</taxon>
        <taxon>Pterygota</taxon>
        <taxon>Neoptera</taxon>
        <taxon>Paraneoptera</taxon>
        <taxon>Hemiptera</taxon>
        <taxon>Heteroptera</taxon>
        <taxon>Panheteroptera</taxon>
        <taxon>Pentatomomorpha</taxon>
        <taxon>Pentatomoidea</taxon>
        <taxon>Pentatomidae</taxon>
        <taxon>Pentatominae</taxon>
        <taxon>Nezara</taxon>
    </lineage>
</organism>
<sequence>MKNVTLLVVAICASLAFIKPAAGSAILYQNELTPGDSDEVGVHAIRSGQHECAPGICCPQYLTCMWGWTKFYCYFNTGKWETGSIPLLDLGNMRNTDLWKPNLDHSKTNLTFFIRLLKVKHKLYDDAIKIYEFTVHFLSLFFVMFECMYV</sequence>
<evidence type="ECO:0000313" key="2">
    <source>
        <dbReference type="EMBL" id="CAH1402849.1"/>
    </source>
</evidence>
<keyword evidence="3" id="KW-1185">Reference proteome</keyword>
<dbReference type="OrthoDB" id="10545330at2759"/>